<dbReference type="STRING" id="768671.ThimaDRAFT_0475"/>
<accession>F9U6C4</accession>
<dbReference type="OrthoDB" id="9815944at2"/>
<dbReference type="eggNOG" id="COG3593">
    <property type="taxonomic scope" value="Bacteria"/>
</dbReference>
<evidence type="ECO:0000313" key="2">
    <source>
        <dbReference type="Proteomes" id="UP000005459"/>
    </source>
</evidence>
<keyword evidence="2" id="KW-1185">Reference proteome</keyword>
<organism evidence="1 2">
    <name type="scientific">Thiocapsa marina 5811</name>
    <dbReference type="NCBI Taxonomy" id="768671"/>
    <lineage>
        <taxon>Bacteria</taxon>
        <taxon>Pseudomonadati</taxon>
        <taxon>Pseudomonadota</taxon>
        <taxon>Gammaproteobacteria</taxon>
        <taxon>Chromatiales</taxon>
        <taxon>Chromatiaceae</taxon>
        <taxon>Thiocapsa</taxon>
    </lineage>
</organism>
<dbReference type="SUPFAM" id="SSF52540">
    <property type="entry name" value="P-loop containing nucleoside triphosphate hydrolases"/>
    <property type="match status" value="1"/>
</dbReference>
<dbReference type="Proteomes" id="UP000005459">
    <property type="component" value="Unassembled WGS sequence"/>
</dbReference>
<proteinExistence type="predicted"/>
<dbReference type="RefSeq" id="WP_007191353.1">
    <property type="nucleotide sequence ID" value="NZ_AFWV01000001.1"/>
</dbReference>
<gene>
    <name evidence="1" type="ORF">ThimaDRAFT_0475</name>
</gene>
<protein>
    <submittedName>
        <fullName evidence="1">Uncharacterized protein</fullName>
    </submittedName>
</protein>
<dbReference type="InterPro" id="IPR027417">
    <property type="entry name" value="P-loop_NTPase"/>
</dbReference>
<sequence length="456" mass="51220">MKQRWTLQFEHVGRMREGAVRIAPLMLFTGDNNAGKSYVMALLWGVIALGRELFPESPPENESYQRCEDWLRACIGNETKVGDDEARPLVAWFGDVLNHRRKTLCDAVFGEGRIQPKTLRLRDYCREKPLMLRWNDSPMETARYSRGADYVRFPLPGVKPSRADLYRMIRYLTWNLVMGDLSAPLFQMMSPLNPIPRGEILYLPAARTGFVLMRKQLASIALSGSFGHLEEATLPLSLPTRRFVQRLVGLTHNEQGKYAAIADQLERDIIRGSLRPDAAPLPDYQYRPSGTATTAIPLWLTSSLVTELAPLLMFLRSRDDFRSLIIEEPEAHLHLEMQGRLARALVRLVNSGLPVWLTTHGDSLFQQFSNLVKASALGHNQLSALGMEEQETLKPTEVTAWHFKVQPSGDGRDGTRISPLEVSASGIAATAFNDSLVRLTKETISLNSHQGLGDET</sequence>
<reference evidence="1 2" key="1">
    <citation type="submission" date="2011-06" db="EMBL/GenBank/DDBJ databases">
        <title>The draft genome of Thiocapsa marina 5811.</title>
        <authorList>
            <consortium name="US DOE Joint Genome Institute (JGI-PGF)"/>
            <person name="Lucas S."/>
            <person name="Han J."/>
            <person name="Cheng J.-F."/>
            <person name="Goodwin L."/>
            <person name="Pitluck S."/>
            <person name="Peters L."/>
            <person name="Land M.L."/>
            <person name="Hauser L."/>
            <person name="Vogl K."/>
            <person name="Liu Z."/>
            <person name="Imhoff J."/>
            <person name="Thiel V."/>
            <person name="Frigaard N.-U."/>
            <person name="Bryant D."/>
            <person name="Woyke T.J."/>
        </authorList>
    </citation>
    <scope>NUCLEOTIDE SEQUENCE [LARGE SCALE GENOMIC DNA]</scope>
    <source>
        <strain evidence="1 2">5811</strain>
    </source>
</reference>
<dbReference type="AlphaFoldDB" id="F9U6C4"/>
<name>F9U6C4_9GAMM</name>
<dbReference type="EMBL" id="AFWV01000001">
    <property type="protein sequence ID" value="EGV20697.1"/>
    <property type="molecule type" value="Genomic_DNA"/>
</dbReference>
<evidence type="ECO:0000313" key="1">
    <source>
        <dbReference type="EMBL" id="EGV20697.1"/>
    </source>
</evidence>